<dbReference type="AlphaFoldDB" id="A0A4R7C178"/>
<reference evidence="2 3" key="1">
    <citation type="submission" date="2019-03" db="EMBL/GenBank/DDBJ databases">
        <title>Genomic Encyclopedia of Type Strains, Phase IV (KMG-IV): sequencing the most valuable type-strain genomes for metagenomic binning, comparative biology and taxonomic classification.</title>
        <authorList>
            <person name="Goeker M."/>
        </authorList>
    </citation>
    <scope>NUCLEOTIDE SEQUENCE [LARGE SCALE GENOMIC DNA]</scope>
    <source>
        <strain evidence="2 3">DSM 25903</strain>
    </source>
</reference>
<dbReference type="Proteomes" id="UP000295122">
    <property type="component" value="Unassembled WGS sequence"/>
</dbReference>
<keyword evidence="3" id="KW-1185">Reference proteome</keyword>
<dbReference type="OrthoDB" id="7210901at2"/>
<feature type="region of interest" description="Disordered" evidence="1">
    <location>
        <begin position="112"/>
        <end position="169"/>
    </location>
</feature>
<dbReference type="EMBL" id="SNZR01000013">
    <property type="protein sequence ID" value="TDR90136.1"/>
    <property type="molecule type" value="Genomic_DNA"/>
</dbReference>
<name>A0A4R7C178_9HYPH</name>
<dbReference type="RefSeq" id="WP_133771289.1">
    <property type="nucleotide sequence ID" value="NZ_SNZR01000013.1"/>
</dbReference>
<evidence type="ECO:0000256" key="1">
    <source>
        <dbReference type="SAM" id="MobiDB-lite"/>
    </source>
</evidence>
<evidence type="ECO:0000313" key="3">
    <source>
        <dbReference type="Proteomes" id="UP000295122"/>
    </source>
</evidence>
<organism evidence="2 3">
    <name type="scientific">Enterovirga rhinocerotis</name>
    <dbReference type="NCBI Taxonomy" id="1339210"/>
    <lineage>
        <taxon>Bacteria</taxon>
        <taxon>Pseudomonadati</taxon>
        <taxon>Pseudomonadota</taxon>
        <taxon>Alphaproteobacteria</taxon>
        <taxon>Hyphomicrobiales</taxon>
        <taxon>Methylobacteriaceae</taxon>
        <taxon>Enterovirga</taxon>
    </lineage>
</organism>
<gene>
    <name evidence="2" type="ORF">EV668_2978</name>
</gene>
<protein>
    <submittedName>
        <fullName evidence="2">Uncharacterized protein</fullName>
    </submittedName>
</protein>
<evidence type="ECO:0000313" key="2">
    <source>
        <dbReference type="EMBL" id="TDR90136.1"/>
    </source>
</evidence>
<proteinExistence type="predicted"/>
<accession>A0A4R7C178</accession>
<sequence length="169" mass="18687">MTIALKTERSLLSQDEFATLAQTHYPALYEVDGAALPDLRQRIRTLRDKERTLARTLRRSIRGKAGERGGSFPGNIEKPARRKQVFAGALKRLNKEADRRRVMEAREALRGAVAAKQAADGTGAPDPGRTGRTGMRPQESARRRTAVNRAKVGSVSQATRNAQARRDAR</sequence>
<comment type="caution">
    <text evidence="2">The sequence shown here is derived from an EMBL/GenBank/DDBJ whole genome shotgun (WGS) entry which is preliminary data.</text>
</comment>